<dbReference type="Proteomes" id="UP000002361">
    <property type="component" value="Chromosome"/>
</dbReference>
<dbReference type="HOGENOM" id="CLU_1288032_0_0_5"/>
<organism evidence="1 2">
    <name type="scientific">Rhodobacter capsulatus (strain ATCC BAA-309 / NBRC 16581 / SB1003)</name>
    <dbReference type="NCBI Taxonomy" id="272942"/>
    <lineage>
        <taxon>Bacteria</taxon>
        <taxon>Pseudomonadati</taxon>
        <taxon>Pseudomonadota</taxon>
        <taxon>Alphaproteobacteria</taxon>
        <taxon>Rhodobacterales</taxon>
        <taxon>Rhodobacter group</taxon>
        <taxon>Rhodobacter</taxon>
    </lineage>
</organism>
<reference key="1">
    <citation type="submission" date="2008-12" db="EMBL/GenBank/DDBJ databases">
        <title>Complete genome sequence of Rhodobacter capsulatus SB1003.</title>
        <authorList>
            <person name="Strnad H."/>
            <person name="Lapidus A."/>
            <person name="Vlcek C."/>
            <person name="Ulbrich P."/>
            <person name="Paces J."/>
            <person name="Maltsev N."/>
            <person name="Kumar V."/>
            <person name="Kogan Y."/>
            <person name="Milgram A."/>
            <person name="Rebrekov D."/>
            <person name="Mazur M."/>
            <person name="Cox R."/>
            <person name="Kyrpides N."/>
            <person name="Kolar M."/>
            <person name="Sachova J."/>
            <person name="Ridl J."/>
            <person name="Ivanova N."/>
            <person name="Kapatral V."/>
            <person name="Los T."/>
            <person name="Lykidis A."/>
            <person name="Mikhailova N."/>
            <person name="Reznik G."/>
            <person name="Vasieva O."/>
            <person name="Fonstein M."/>
            <person name="Paces V."/>
            <person name="Haselkorn R."/>
        </authorList>
    </citation>
    <scope>NUCLEOTIDE SEQUENCE</scope>
    <source>
        <strain>SB1003</strain>
    </source>
</reference>
<dbReference type="OrthoDB" id="7865309at2"/>
<dbReference type="AlphaFoldDB" id="D5APV5"/>
<evidence type="ECO:0000313" key="2">
    <source>
        <dbReference type="Proteomes" id="UP000002361"/>
    </source>
</evidence>
<dbReference type="KEGG" id="rcp:RCAP_rcc02947"/>
<dbReference type="RefSeq" id="WP_013068647.1">
    <property type="nucleotide sequence ID" value="NC_014034.1"/>
</dbReference>
<proteinExistence type="predicted"/>
<keyword evidence="2" id="KW-1185">Reference proteome</keyword>
<dbReference type="GeneID" id="31491742"/>
<sequence>MSSSAPEALRGFEIDHEDVPERMDCAWIQRPDLPAWATSAEWGADDPMALLAAGPVAIGSALARLVEMGEMSLDRSVRELSALIRDWLESDLGQHDFLDFHLGLRPRDGRRPLAFTAKIAERNALVLALSREAPYASMTATAAAKALRASCARYASGQWLRDREERTARPQGEAETWFQVMKLDLHHAMPAVDLLAARIRLDRAEAEPQASFSF</sequence>
<evidence type="ECO:0000313" key="1">
    <source>
        <dbReference type="EMBL" id="ADE86674.1"/>
    </source>
</evidence>
<protein>
    <submittedName>
        <fullName evidence="1">Conserved domain protein</fullName>
    </submittedName>
</protein>
<accession>D5APV5</accession>
<dbReference type="STRING" id="272942.RCAP_rcc02947"/>
<name>D5APV5_RHOCB</name>
<reference evidence="1 2" key="2">
    <citation type="journal article" date="2010" name="J. Bacteriol.">
        <title>Complete genome sequence of the photosynthetic purple nonsulfur bacterium Rhodobacter capsulatus SB 1003.</title>
        <authorList>
            <person name="Strnad H."/>
            <person name="Lapidus A."/>
            <person name="Paces J."/>
            <person name="Ulbrich P."/>
            <person name="Vlcek C."/>
            <person name="Paces V."/>
            <person name="Haselkorn R."/>
        </authorList>
    </citation>
    <scope>NUCLEOTIDE SEQUENCE [LARGE SCALE GENOMIC DNA]</scope>
    <source>
        <strain evidence="2">ATCC BAA-309 / NBRC 16581 / SB1003</strain>
    </source>
</reference>
<dbReference type="EMBL" id="CP001312">
    <property type="protein sequence ID" value="ADE86674.1"/>
    <property type="molecule type" value="Genomic_DNA"/>
</dbReference>
<gene>
    <name evidence="1" type="ordered locus">RCAP_rcc02947</name>
</gene>